<dbReference type="GO" id="GO:0008239">
    <property type="term" value="F:dipeptidyl-peptidase activity"/>
    <property type="evidence" value="ECO:0007669"/>
    <property type="project" value="TreeGrafter"/>
</dbReference>
<evidence type="ECO:0000313" key="7">
    <source>
        <dbReference type="Proteomes" id="UP000256980"/>
    </source>
</evidence>
<dbReference type="InterPro" id="IPR050278">
    <property type="entry name" value="Serine_Prot_S9B/DPPIV"/>
</dbReference>
<keyword evidence="7" id="KW-1185">Reference proteome</keyword>
<protein>
    <submittedName>
        <fullName evidence="6">Dipeptidyl-peptidase-4</fullName>
    </submittedName>
</protein>
<feature type="domain" description="Peptidase S9 prolyl oligopeptidase catalytic" evidence="4">
    <location>
        <begin position="555"/>
        <end position="752"/>
    </location>
</feature>
<dbReference type="GO" id="GO:0006508">
    <property type="term" value="P:proteolysis"/>
    <property type="evidence" value="ECO:0007669"/>
    <property type="project" value="UniProtKB-KW"/>
</dbReference>
<dbReference type="InterPro" id="IPR001375">
    <property type="entry name" value="Peptidase_S9_cat"/>
</dbReference>
<dbReference type="GO" id="GO:0004252">
    <property type="term" value="F:serine-type endopeptidase activity"/>
    <property type="evidence" value="ECO:0007669"/>
    <property type="project" value="InterPro"/>
</dbReference>
<dbReference type="InterPro" id="IPR002471">
    <property type="entry name" value="Pept_S9_AS"/>
</dbReference>
<dbReference type="InterPro" id="IPR029058">
    <property type="entry name" value="AB_hydrolase_fold"/>
</dbReference>
<dbReference type="Pfam" id="PF00930">
    <property type="entry name" value="DPPIV_N"/>
    <property type="match status" value="1"/>
</dbReference>
<evidence type="ECO:0000313" key="6">
    <source>
        <dbReference type="EMBL" id="RED46957.1"/>
    </source>
</evidence>
<dbReference type="Gene3D" id="3.40.50.1820">
    <property type="entry name" value="alpha/beta hydrolase"/>
    <property type="match status" value="1"/>
</dbReference>
<dbReference type="Gene3D" id="2.140.10.30">
    <property type="entry name" value="Dipeptidylpeptidase IV, N-terminal domain"/>
    <property type="match status" value="1"/>
</dbReference>
<dbReference type="Pfam" id="PF00326">
    <property type="entry name" value="Peptidase_S9"/>
    <property type="match status" value="1"/>
</dbReference>
<dbReference type="SUPFAM" id="SSF53474">
    <property type="entry name" value="alpha/beta-Hydrolases"/>
    <property type="match status" value="1"/>
</dbReference>
<dbReference type="Proteomes" id="UP000256980">
    <property type="component" value="Unassembled WGS sequence"/>
</dbReference>
<keyword evidence="2" id="KW-0378">Hydrolase</keyword>
<sequence>MLKLAIDKSMINSEQHVTFVNIKYKYMKFRHLVAVFGFLMTSLVFCQEKQITLQEIWSGEFRTEGMQSLHSMANGNEYSVLNFNRESRTTSIDIYDYKTLEKTKTIVSSADIAEIQYFSDYSFNKDESKIILTTKSEPVFRHSTLGEYYIYDIASKKVTKVSDDLVQEPTLSPDGSKIAYGFENNLYVKDLKSGKVEQFTTDGEKNKIINGITDWVYEEEFAFVRAFDWNANSDQIAFIRFDETNVPEFSMDVYGSDLYPTQHVFKYPKAGEENSKVSLHLYDINSKNVSQLKVDKAYDDFYIPRLKWTNEANVLSVQLMNRHQNELDLWMIDTKAMTSKNVLAEKDKAYIDVTFNLTFLKDNSFIWTSELDGFNHIYHYSKTGKLINQVTKGDWEVTNYYGFNEKKNTIYFQSTENGSVNRDVFSIGLNGKNKKRLTQKDGTNSASFSADFTYFINTFSSATTPQEYTLYDTKSGKIVKQIKDNKVLAKQLEGYAMSKKEFSTISINGNDLNMWTIKPKDFDANKVYPLFMYQYSGPGSQQVANRWNSANDYWYQMLAQQGYIVVCIDGRGTGFKGADFKKVTQNKLGKYEIEDQIEAAKQLGKLDYIDAERIGIWGWSYGGFMSSNALFKGNDVFKMAIAVAPVTSWRFYDSIYTERYMTTPQENPSGYDENSPINHVDKLKGDFLLIHGTGDDNVHVQNTMRMVEALIQADKQFEWMIYPDKNHGIYGGNTRLHLYKKMTNFIHKTLGDKLEMSKD</sequence>
<gene>
    <name evidence="6" type="ORF">DFQ10_101735</name>
</gene>
<dbReference type="FunFam" id="3.40.50.1820:FF:000003">
    <property type="entry name" value="Dipeptidyl peptidase 4"/>
    <property type="match status" value="1"/>
</dbReference>
<evidence type="ECO:0000259" key="5">
    <source>
        <dbReference type="Pfam" id="PF00930"/>
    </source>
</evidence>
<proteinExistence type="predicted"/>
<evidence type="ECO:0000259" key="4">
    <source>
        <dbReference type="Pfam" id="PF00326"/>
    </source>
</evidence>
<dbReference type="AlphaFoldDB" id="A0A3D9HBY1"/>
<evidence type="ECO:0000256" key="3">
    <source>
        <dbReference type="ARBA" id="ARBA00023180"/>
    </source>
</evidence>
<dbReference type="EMBL" id="QRDV01000001">
    <property type="protein sequence ID" value="RED46957.1"/>
    <property type="molecule type" value="Genomic_DNA"/>
</dbReference>
<dbReference type="PANTHER" id="PTHR11731:SF193">
    <property type="entry name" value="DIPEPTIDYL PEPTIDASE 9"/>
    <property type="match status" value="1"/>
</dbReference>
<reference evidence="6 7" key="1">
    <citation type="submission" date="2018-07" db="EMBL/GenBank/DDBJ databases">
        <title>Genomic Encyclopedia of Type Strains, Phase III (KMG-III): the genomes of soil and plant-associated and newly described type strains.</title>
        <authorList>
            <person name="Whitman W."/>
        </authorList>
    </citation>
    <scope>NUCLEOTIDE SEQUENCE [LARGE SCALE GENOMIC DNA]</scope>
    <source>
        <strain evidence="6 7">CECT 7946</strain>
    </source>
</reference>
<organism evidence="6 7">
    <name type="scientific">Winogradskyella eximia</name>
    <dbReference type="NCBI Taxonomy" id="262006"/>
    <lineage>
        <taxon>Bacteria</taxon>
        <taxon>Pseudomonadati</taxon>
        <taxon>Bacteroidota</taxon>
        <taxon>Flavobacteriia</taxon>
        <taxon>Flavobacteriales</taxon>
        <taxon>Flavobacteriaceae</taxon>
        <taxon>Winogradskyella</taxon>
    </lineage>
</organism>
<dbReference type="PROSITE" id="PS00708">
    <property type="entry name" value="PRO_ENDOPEP_SER"/>
    <property type="match status" value="1"/>
</dbReference>
<evidence type="ECO:0000256" key="2">
    <source>
        <dbReference type="ARBA" id="ARBA00022801"/>
    </source>
</evidence>
<name>A0A3D9HBY1_9FLAO</name>
<keyword evidence="1" id="KW-0645">Protease</keyword>
<keyword evidence="3" id="KW-0325">Glycoprotein</keyword>
<feature type="domain" description="Dipeptidylpeptidase IV N-terminal" evidence="5">
    <location>
        <begin position="125"/>
        <end position="465"/>
    </location>
</feature>
<evidence type="ECO:0000256" key="1">
    <source>
        <dbReference type="ARBA" id="ARBA00022670"/>
    </source>
</evidence>
<dbReference type="SUPFAM" id="SSF82171">
    <property type="entry name" value="DPP6 N-terminal domain-like"/>
    <property type="match status" value="1"/>
</dbReference>
<comment type="caution">
    <text evidence="6">The sequence shown here is derived from an EMBL/GenBank/DDBJ whole genome shotgun (WGS) entry which is preliminary data.</text>
</comment>
<dbReference type="PANTHER" id="PTHR11731">
    <property type="entry name" value="PROTEASE FAMILY S9B,C DIPEPTIDYL-PEPTIDASE IV-RELATED"/>
    <property type="match status" value="1"/>
</dbReference>
<accession>A0A3D9HBY1</accession>
<dbReference type="InterPro" id="IPR002469">
    <property type="entry name" value="Peptidase_S9B_N"/>
</dbReference>